<evidence type="ECO:0000256" key="2">
    <source>
        <dbReference type="SAM" id="MobiDB-lite"/>
    </source>
</evidence>
<dbReference type="InterPro" id="IPR027417">
    <property type="entry name" value="P-loop_NTPase"/>
</dbReference>
<dbReference type="CDD" id="cd01130">
    <property type="entry name" value="VirB11-like_ATPase"/>
    <property type="match status" value="1"/>
</dbReference>
<dbReference type="Pfam" id="PF00437">
    <property type="entry name" value="T2SSE"/>
    <property type="match status" value="1"/>
</dbReference>
<dbReference type="SUPFAM" id="SSF52540">
    <property type="entry name" value="P-loop containing nucleoside triphosphate hydrolases"/>
    <property type="match status" value="1"/>
</dbReference>
<dbReference type="Gene3D" id="3.30.450.380">
    <property type="match status" value="1"/>
</dbReference>
<accession>A0A7Z8Y8D2</accession>
<gene>
    <name evidence="4" type="ORF">NCTC10327_00800</name>
</gene>
<feature type="domain" description="Bacterial type II secretion system protein E" evidence="3">
    <location>
        <begin position="182"/>
        <end position="452"/>
    </location>
</feature>
<dbReference type="GO" id="GO:0016887">
    <property type="term" value="F:ATP hydrolysis activity"/>
    <property type="evidence" value="ECO:0007669"/>
    <property type="project" value="InterPro"/>
</dbReference>
<dbReference type="PANTHER" id="PTHR30486:SF6">
    <property type="entry name" value="TYPE IV PILUS RETRACTATION ATPASE PILT"/>
    <property type="match status" value="1"/>
</dbReference>
<feature type="compositionally biased region" description="Basic and acidic residues" evidence="2">
    <location>
        <begin position="63"/>
        <end position="106"/>
    </location>
</feature>
<name>A0A7Z8Y8D2_9ACTO</name>
<dbReference type="InterPro" id="IPR001482">
    <property type="entry name" value="T2SS/T4SS_dom"/>
</dbReference>
<feature type="region of interest" description="Disordered" evidence="2">
    <location>
        <begin position="1"/>
        <end position="114"/>
    </location>
</feature>
<feature type="compositionally biased region" description="Polar residues" evidence="2">
    <location>
        <begin position="528"/>
        <end position="537"/>
    </location>
</feature>
<comment type="caution">
    <text evidence="4">The sequence shown here is derived from an EMBL/GenBank/DDBJ whole genome shotgun (WGS) entry which is preliminary data.</text>
</comment>
<evidence type="ECO:0000313" key="4">
    <source>
        <dbReference type="EMBL" id="VDG76130.1"/>
    </source>
</evidence>
<evidence type="ECO:0000313" key="5">
    <source>
        <dbReference type="Proteomes" id="UP000269974"/>
    </source>
</evidence>
<dbReference type="RefSeq" id="WP_338067692.1">
    <property type="nucleotide sequence ID" value="NZ_UYIO01000001.1"/>
</dbReference>
<organism evidence="4 5">
    <name type="scientific">Actinobaculum suis</name>
    <dbReference type="NCBI Taxonomy" id="1657"/>
    <lineage>
        <taxon>Bacteria</taxon>
        <taxon>Bacillati</taxon>
        <taxon>Actinomycetota</taxon>
        <taxon>Actinomycetes</taxon>
        <taxon>Actinomycetales</taxon>
        <taxon>Actinomycetaceae</taxon>
        <taxon>Actinobaculum</taxon>
    </lineage>
</organism>
<dbReference type="AlphaFoldDB" id="A0A7Z8Y8D2"/>
<reference evidence="4 5" key="1">
    <citation type="submission" date="2018-11" db="EMBL/GenBank/DDBJ databases">
        <authorList>
            <consortium name="Pathogen Informatics"/>
        </authorList>
    </citation>
    <scope>NUCLEOTIDE SEQUENCE [LARGE SCALE GENOMIC DNA]</scope>
    <source>
        <strain evidence="4 5">NCTC10327</strain>
    </source>
</reference>
<evidence type="ECO:0000256" key="1">
    <source>
        <dbReference type="ARBA" id="ARBA00006611"/>
    </source>
</evidence>
<protein>
    <submittedName>
        <fullName evidence="4">Type II secretion system protein, putative</fullName>
    </submittedName>
</protein>
<dbReference type="EMBL" id="UYIO01000001">
    <property type="protein sequence ID" value="VDG76130.1"/>
    <property type="molecule type" value="Genomic_DNA"/>
</dbReference>
<proteinExistence type="inferred from homology"/>
<comment type="similarity">
    <text evidence="1">Belongs to the GSP E family.</text>
</comment>
<dbReference type="Proteomes" id="UP000269974">
    <property type="component" value="Unassembled WGS sequence"/>
</dbReference>
<dbReference type="Gene3D" id="3.40.50.300">
    <property type="entry name" value="P-loop containing nucleotide triphosphate hydrolases"/>
    <property type="match status" value="1"/>
</dbReference>
<dbReference type="InterPro" id="IPR050921">
    <property type="entry name" value="T4SS_GSP_E_ATPase"/>
</dbReference>
<dbReference type="SUPFAM" id="SSF57997">
    <property type="entry name" value="Tropomyosin"/>
    <property type="match status" value="1"/>
</dbReference>
<sequence>MQKAQAPGLKGTPPPAREKVARYAGPGGRGDAAPAAPHRTGPAGQMSDSTREKRSRTWQTESRAQKTESRAQKTESRAQKTESRAQKTESRAQKTESRAQKTESRAQKTPSTADAQVQIEAKVRGYVRERGLDPNRQPALFDRLIGEAISAYEEETTRSGGARLAEPAQVHAQVRAAIGGYGPLQPLFDDPEVEEIWIDTPSTVFVSRGGRAELTNIVLTDSQVTDLVERMLRASGRRVDYSSPFVDAQLAGGERLHVVIPDITREHWAVNIRKYVVRARHLRDLVAKKSLTGQAANFLEAAIKSGLNVIVSGTTGAGKTTFLRALLGAADAGERIISAEEVFELGLEHRDTVAMQTRPPSLEGRGEVTLRRLVREALRMRPGRLVIGEVRGAEAFDLLIALNSGIPGACTIHANSAREALLKLCTLPLLTGENVTSEFVVPTVAATIDVVVHLSIDRAGKREVAEILGVPGRVESGVIQAVSLFGRNRGGALRLRTSEVPRPELFQRAGYDLHQLLHQEAPHLSHQEVPSSRQWKQTGRRRRNSESVPQSGKSVVPGAARNWESPSSARNPEKQGKE</sequence>
<evidence type="ECO:0000259" key="3">
    <source>
        <dbReference type="Pfam" id="PF00437"/>
    </source>
</evidence>
<dbReference type="PANTHER" id="PTHR30486">
    <property type="entry name" value="TWITCHING MOTILITY PROTEIN PILT"/>
    <property type="match status" value="1"/>
</dbReference>
<feature type="region of interest" description="Disordered" evidence="2">
    <location>
        <begin position="522"/>
        <end position="578"/>
    </location>
</feature>